<gene>
    <name evidence="4" type="ORF">IAG43_04025</name>
</gene>
<dbReference type="AlphaFoldDB" id="A0A7H0HNR2"/>
<proteinExistence type="predicted"/>
<feature type="domain" description="DUF8017" evidence="3">
    <location>
        <begin position="148"/>
        <end position="342"/>
    </location>
</feature>
<feature type="region of interest" description="Disordered" evidence="1">
    <location>
        <begin position="1"/>
        <end position="79"/>
    </location>
</feature>
<protein>
    <recommendedName>
        <fullName evidence="3">DUF8017 domain-containing protein</fullName>
    </recommendedName>
</protein>
<feature type="compositionally biased region" description="Low complexity" evidence="1">
    <location>
        <begin position="1"/>
        <end position="55"/>
    </location>
</feature>
<evidence type="ECO:0000259" key="3">
    <source>
        <dbReference type="Pfam" id="PF26056"/>
    </source>
</evidence>
<keyword evidence="2" id="KW-1133">Transmembrane helix</keyword>
<reference evidence="4 5" key="1">
    <citation type="submission" date="2020-08" db="EMBL/GenBank/DDBJ databases">
        <title>A novel species.</title>
        <authorList>
            <person name="Gao J."/>
        </authorList>
    </citation>
    <scope>NUCLEOTIDE SEQUENCE [LARGE SCALE GENOMIC DNA]</scope>
    <source>
        <strain evidence="4 5">CRPJ-33</strain>
    </source>
</reference>
<evidence type="ECO:0000313" key="4">
    <source>
        <dbReference type="EMBL" id="QNP62178.1"/>
    </source>
</evidence>
<dbReference type="KEGG" id="sgj:IAG43_04025"/>
<dbReference type="Proteomes" id="UP000516230">
    <property type="component" value="Chromosome"/>
</dbReference>
<feature type="transmembrane region" description="Helical" evidence="2">
    <location>
        <begin position="82"/>
        <end position="103"/>
    </location>
</feature>
<dbReference type="SUPFAM" id="SSF81995">
    <property type="entry name" value="beta-sandwich domain of Sec23/24"/>
    <property type="match status" value="1"/>
</dbReference>
<sequence>MWPGQQPPGGEQNPQDQNPYQQPGYQQPNPYQQPGPQQGGYQQPGYQQPNPYQQPTMPQYAVPGQMPGAPQPSQDDKKKTTIVAIVAATAVVAAAAITGFIVLKDDDSGKSDKGGGTTASQSPSKEASPEGGGSAAPSDNPRAGTDAKPTIEGWKVVTNPKHGTQFDVPADWEVASSGMASGFEDEKKGDGSPVVMMSAPAHLKSKWCEFDSDKDGSNETYGLASTGTKGGKGAKSTAEAAYNEAGNWVWAGYAQTEPSGKVKITKAEDYTTASGLKGSISTATAAGVKKDNKCETDGKSIAFSFKDPKGDFKSWVLYANTGVADEVDDATIRKILSTVRLANASADAS</sequence>
<keyword evidence="2" id="KW-0472">Membrane</keyword>
<keyword evidence="5" id="KW-1185">Reference proteome</keyword>
<accession>A0A7H0HNR2</accession>
<evidence type="ECO:0000256" key="1">
    <source>
        <dbReference type="SAM" id="MobiDB-lite"/>
    </source>
</evidence>
<name>A0A7H0HNR2_9ACTN</name>
<dbReference type="RefSeq" id="WP_187739378.1">
    <property type="nucleotide sequence ID" value="NZ_CP060825.1"/>
</dbReference>
<feature type="compositionally biased region" description="Basic and acidic residues" evidence="1">
    <location>
        <begin position="104"/>
        <end position="113"/>
    </location>
</feature>
<dbReference type="InterPro" id="IPR058330">
    <property type="entry name" value="DUF8017"/>
</dbReference>
<keyword evidence="2" id="KW-0812">Transmembrane</keyword>
<feature type="region of interest" description="Disordered" evidence="1">
    <location>
        <begin position="104"/>
        <end position="152"/>
    </location>
</feature>
<organism evidence="4 5">
    <name type="scientific">Streptomyces genisteinicus</name>
    <dbReference type="NCBI Taxonomy" id="2768068"/>
    <lineage>
        <taxon>Bacteria</taxon>
        <taxon>Bacillati</taxon>
        <taxon>Actinomycetota</taxon>
        <taxon>Actinomycetes</taxon>
        <taxon>Kitasatosporales</taxon>
        <taxon>Streptomycetaceae</taxon>
        <taxon>Streptomyces</taxon>
    </lineage>
</organism>
<evidence type="ECO:0000256" key="2">
    <source>
        <dbReference type="SAM" id="Phobius"/>
    </source>
</evidence>
<evidence type="ECO:0000313" key="5">
    <source>
        <dbReference type="Proteomes" id="UP000516230"/>
    </source>
</evidence>
<dbReference type="Pfam" id="PF26056">
    <property type="entry name" value="DUF8017"/>
    <property type="match status" value="1"/>
</dbReference>
<dbReference type="EMBL" id="CP060825">
    <property type="protein sequence ID" value="QNP62178.1"/>
    <property type="molecule type" value="Genomic_DNA"/>
</dbReference>